<keyword evidence="1" id="KW-1133">Transmembrane helix</keyword>
<keyword evidence="3" id="KW-1185">Reference proteome</keyword>
<keyword evidence="1" id="KW-0812">Transmembrane</keyword>
<protein>
    <submittedName>
        <fullName evidence="2">Uncharacterized protein</fullName>
    </submittedName>
</protein>
<reference evidence="2 3" key="1">
    <citation type="submission" date="2019-06" db="EMBL/GenBank/DDBJ databases">
        <authorList>
            <person name="Meng X."/>
        </authorList>
    </citation>
    <scope>NUCLEOTIDE SEQUENCE [LARGE SCALE GENOMIC DNA]</scope>
    <source>
        <strain evidence="2 3">M625</strain>
    </source>
</reference>
<proteinExistence type="predicted"/>
<feature type="transmembrane region" description="Helical" evidence="1">
    <location>
        <begin position="60"/>
        <end position="82"/>
    </location>
</feature>
<feature type="transmembrane region" description="Helical" evidence="1">
    <location>
        <begin position="94"/>
        <end position="118"/>
    </location>
</feature>
<evidence type="ECO:0000256" key="1">
    <source>
        <dbReference type="SAM" id="Phobius"/>
    </source>
</evidence>
<dbReference type="OrthoDB" id="1162307at2"/>
<comment type="caution">
    <text evidence="2">The sequence shown here is derived from an EMBL/GenBank/DDBJ whole genome shotgun (WGS) entry which is preliminary data.</text>
</comment>
<organism evidence="2 3">
    <name type="scientific">Aquimarina algicola</name>
    <dbReference type="NCBI Taxonomy" id="2589995"/>
    <lineage>
        <taxon>Bacteria</taxon>
        <taxon>Pseudomonadati</taxon>
        <taxon>Bacteroidota</taxon>
        <taxon>Flavobacteriia</taxon>
        <taxon>Flavobacteriales</taxon>
        <taxon>Flavobacteriaceae</taxon>
        <taxon>Aquimarina</taxon>
    </lineage>
</organism>
<dbReference type="EMBL" id="VFWZ01000001">
    <property type="protein sequence ID" value="TPN88942.1"/>
    <property type="molecule type" value="Genomic_DNA"/>
</dbReference>
<dbReference type="Pfam" id="PF20064">
    <property type="entry name" value="DUF6463"/>
    <property type="match status" value="1"/>
</dbReference>
<accession>A0A504JJI2</accession>
<keyword evidence="1" id="KW-0472">Membrane</keyword>
<dbReference type="Proteomes" id="UP000315540">
    <property type="component" value="Unassembled WGS sequence"/>
</dbReference>
<dbReference type="AlphaFoldDB" id="A0A504JJI2"/>
<dbReference type="RefSeq" id="WP_140588989.1">
    <property type="nucleotide sequence ID" value="NZ_VFWZ01000001.1"/>
</dbReference>
<name>A0A504JJI2_9FLAO</name>
<sequence>MQISNGVIIIITGVCHSTLGITPYAFGNQFYSFCKTYLFKISEGLFEFPLLNGQMNYENFAAFWFFYFGLLLIPLGLLVHYIEATLHKIPTSFVWSYLFVIAIGIYMIPFSGMTFIMLPHALYMLYIKLKTNRPQNSIQ</sequence>
<evidence type="ECO:0000313" key="3">
    <source>
        <dbReference type="Proteomes" id="UP000315540"/>
    </source>
</evidence>
<evidence type="ECO:0000313" key="2">
    <source>
        <dbReference type="EMBL" id="TPN88942.1"/>
    </source>
</evidence>
<dbReference type="InterPro" id="IPR045590">
    <property type="entry name" value="DUF6463"/>
</dbReference>
<gene>
    <name evidence="2" type="ORF">FHK87_01620</name>
</gene>
<feature type="transmembrane region" description="Helical" evidence="1">
    <location>
        <begin position="6"/>
        <end position="26"/>
    </location>
</feature>